<sequence>MAEENRLLYAGASSMEHSKMPIGSAEDVEFADELADEDDKEALQRAEAAEQRVGASEGE</sequence>
<keyword evidence="3" id="KW-1185">Reference proteome</keyword>
<dbReference type="RefSeq" id="WP_232186016.1">
    <property type="nucleotide sequence ID" value="NZ_JAIOAP010000007.1"/>
</dbReference>
<comment type="caution">
    <text evidence="2">The sequence shown here is derived from an EMBL/GenBank/DDBJ whole genome shotgun (WGS) entry which is preliminary data.</text>
</comment>
<dbReference type="Pfam" id="PF14151">
    <property type="entry name" value="YfhD"/>
    <property type="match status" value="1"/>
</dbReference>
<organism evidence="2 3">
    <name type="scientific">Cohnella silvisoli</name>
    <dbReference type="NCBI Taxonomy" id="2873699"/>
    <lineage>
        <taxon>Bacteria</taxon>
        <taxon>Bacillati</taxon>
        <taxon>Bacillota</taxon>
        <taxon>Bacilli</taxon>
        <taxon>Bacillales</taxon>
        <taxon>Paenibacillaceae</taxon>
        <taxon>Cohnella</taxon>
    </lineage>
</organism>
<dbReference type="EMBL" id="JASKHM010000008">
    <property type="protein sequence ID" value="MEQ4483819.1"/>
    <property type="molecule type" value="Genomic_DNA"/>
</dbReference>
<protein>
    <submittedName>
        <fullName evidence="2">YfhD family protein</fullName>
    </submittedName>
</protein>
<dbReference type="InterPro" id="IPR025435">
    <property type="entry name" value="YfhD-like"/>
</dbReference>
<proteinExistence type="predicted"/>
<evidence type="ECO:0000256" key="1">
    <source>
        <dbReference type="SAM" id="MobiDB-lite"/>
    </source>
</evidence>
<accession>A0ABV1KUV2</accession>
<reference evidence="2 3" key="1">
    <citation type="journal article" date="2023" name="Genome Announc.">
        <title>Pan-Genome Analyses of the Genus Cohnella and Proposal of the Novel Species Cohnella silvisoli sp. nov., Isolated from Forest Soil.</title>
        <authorList>
            <person name="Wang C."/>
            <person name="Mao L."/>
            <person name="Bao G."/>
            <person name="Zhu H."/>
        </authorList>
    </citation>
    <scope>NUCLEOTIDE SEQUENCE [LARGE SCALE GENOMIC DNA]</scope>
    <source>
        <strain evidence="2 3">NL03-T5-1</strain>
    </source>
</reference>
<evidence type="ECO:0000313" key="3">
    <source>
        <dbReference type="Proteomes" id="UP001493487"/>
    </source>
</evidence>
<name>A0ABV1KUV2_9BACL</name>
<dbReference type="Proteomes" id="UP001493487">
    <property type="component" value="Unassembled WGS sequence"/>
</dbReference>
<feature type="region of interest" description="Disordered" evidence="1">
    <location>
        <begin position="34"/>
        <end position="59"/>
    </location>
</feature>
<evidence type="ECO:0000313" key="2">
    <source>
        <dbReference type="EMBL" id="MEQ4483819.1"/>
    </source>
</evidence>
<feature type="compositionally biased region" description="Basic and acidic residues" evidence="1">
    <location>
        <begin position="41"/>
        <end position="50"/>
    </location>
</feature>
<gene>
    <name evidence="2" type="ORF">QJS35_15595</name>
</gene>